<feature type="transmembrane region" description="Helical" evidence="19">
    <location>
        <begin position="34"/>
        <end position="54"/>
    </location>
</feature>
<evidence type="ECO:0000256" key="10">
    <source>
        <dbReference type="ARBA" id="ARBA00022692"/>
    </source>
</evidence>
<protein>
    <recommendedName>
        <fullName evidence="6 17">CDP-diacylglycerol--glycerol-3-phosphate 3-phosphatidyltransferase</fullName>
        <ecNumber evidence="5 17">2.7.8.5</ecNumber>
    </recommendedName>
</protein>
<keyword evidence="10 19" id="KW-0812">Transmembrane</keyword>
<evidence type="ECO:0000256" key="4">
    <source>
        <dbReference type="ARBA" id="ARBA00010441"/>
    </source>
</evidence>
<evidence type="ECO:0000256" key="3">
    <source>
        <dbReference type="ARBA" id="ARBA00005042"/>
    </source>
</evidence>
<evidence type="ECO:0000256" key="14">
    <source>
        <dbReference type="ARBA" id="ARBA00023209"/>
    </source>
</evidence>
<feature type="transmembrane region" description="Helical" evidence="19">
    <location>
        <begin position="153"/>
        <end position="172"/>
    </location>
</feature>
<proteinExistence type="inferred from homology"/>
<feature type="transmembrane region" description="Helical" evidence="19">
    <location>
        <begin position="6"/>
        <end position="27"/>
    </location>
</feature>
<organism evidence="20">
    <name type="scientific">uncultured delta proteobacterium</name>
    <dbReference type="NCBI Taxonomy" id="34034"/>
    <lineage>
        <taxon>Bacteria</taxon>
        <taxon>Deltaproteobacteria</taxon>
        <taxon>environmental samples</taxon>
    </lineage>
</organism>
<gene>
    <name evidence="20" type="primary">pgsA</name>
    <name evidence="20" type="ORF">KL86DPRO_10644</name>
</gene>
<name>A0A212J3T5_9DELT</name>
<dbReference type="InterPro" id="IPR000462">
    <property type="entry name" value="CDP-OH_P_trans"/>
</dbReference>
<dbReference type="PANTHER" id="PTHR14269:SF62">
    <property type="entry name" value="CDP-DIACYLGLYCEROL--GLYCEROL-3-PHOSPHATE 3-PHOSPHATIDYLTRANSFERASE 1, CHLOROPLASTIC"/>
    <property type="match status" value="1"/>
</dbReference>
<comment type="pathway">
    <text evidence="3">Phospholipid metabolism; phosphatidylglycerol biosynthesis; phosphatidylglycerol from CDP-diacylglycerol: step 1/2.</text>
</comment>
<comment type="function">
    <text evidence="1">This protein catalyzes the committed step to the synthesis of the acidic phospholipids.</text>
</comment>
<keyword evidence="9 18" id="KW-0808">Transferase</keyword>
<evidence type="ECO:0000256" key="12">
    <source>
        <dbReference type="ARBA" id="ARBA00023098"/>
    </source>
</evidence>
<dbReference type="GO" id="GO:0005886">
    <property type="term" value="C:plasma membrane"/>
    <property type="evidence" value="ECO:0007669"/>
    <property type="project" value="UniProtKB-SubCell"/>
</dbReference>
<evidence type="ECO:0000256" key="16">
    <source>
        <dbReference type="ARBA" id="ARBA00048586"/>
    </source>
</evidence>
<dbReference type="PROSITE" id="PS00379">
    <property type="entry name" value="CDP_ALCOHOL_P_TRANSF"/>
    <property type="match status" value="1"/>
</dbReference>
<dbReference type="NCBIfam" id="TIGR00560">
    <property type="entry name" value="pgsA"/>
    <property type="match status" value="1"/>
</dbReference>
<feature type="transmembrane region" description="Helical" evidence="19">
    <location>
        <begin position="74"/>
        <end position="98"/>
    </location>
</feature>
<dbReference type="EC" id="2.7.8.5" evidence="5 17"/>
<evidence type="ECO:0000256" key="8">
    <source>
        <dbReference type="ARBA" id="ARBA00022516"/>
    </source>
</evidence>
<dbReference type="Gene3D" id="1.20.120.1760">
    <property type="match status" value="1"/>
</dbReference>
<keyword evidence="15" id="KW-1208">Phospholipid metabolism</keyword>
<evidence type="ECO:0000256" key="18">
    <source>
        <dbReference type="RuleBase" id="RU003750"/>
    </source>
</evidence>
<dbReference type="GO" id="GO:0046474">
    <property type="term" value="P:glycerophospholipid biosynthetic process"/>
    <property type="evidence" value="ECO:0007669"/>
    <property type="project" value="TreeGrafter"/>
</dbReference>
<comment type="catalytic activity">
    <reaction evidence="16">
        <text>a CDP-1,2-diacyl-sn-glycerol + sn-glycerol 3-phosphate = a 1,2-diacyl-sn-glycero-3-phospho-(1'-sn-glycero-3'-phosphate) + CMP + H(+)</text>
        <dbReference type="Rhea" id="RHEA:12593"/>
        <dbReference type="ChEBI" id="CHEBI:15378"/>
        <dbReference type="ChEBI" id="CHEBI:57597"/>
        <dbReference type="ChEBI" id="CHEBI:58332"/>
        <dbReference type="ChEBI" id="CHEBI:60110"/>
        <dbReference type="ChEBI" id="CHEBI:60377"/>
        <dbReference type="EC" id="2.7.8.5"/>
    </reaction>
</comment>
<keyword evidence="14" id="KW-0594">Phospholipid biosynthesis</keyword>
<reference evidence="20" key="1">
    <citation type="submission" date="2016-04" db="EMBL/GenBank/DDBJ databases">
        <authorList>
            <person name="Evans L.H."/>
            <person name="Alamgir A."/>
            <person name="Owens N."/>
            <person name="Weber N.D."/>
            <person name="Virtaneva K."/>
            <person name="Barbian K."/>
            <person name="Babar A."/>
            <person name="Rosenke K."/>
        </authorList>
    </citation>
    <scope>NUCLEOTIDE SEQUENCE</scope>
    <source>
        <strain evidence="20">86</strain>
    </source>
</reference>
<accession>A0A212J3T5</accession>
<dbReference type="EMBL" id="FLUQ01000001">
    <property type="protein sequence ID" value="SBV94103.1"/>
    <property type="molecule type" value="Genomic_DNA"/>
</dbReference>
<evidence type="ECO:0000313" key="20">
    <source>
        <dbReference type="EMBL" id="SBV94103.1"/>
    </source>
</evidence>
<dbReference type="GO" id="GO:0008444">
    <property type="term" value="F:CDP-diacylglycerol-glycerol-3-phosphate 3-phosphatidyltransferase activity"/>
    <property type="evidence" value="ECO:0007669"/>
    <property type="project" value="UniProtKB-UniRule"/>
</dbReference>
<dbReference type="InterPro" id="IPR004570">
    <property type="entry name" value="Phosphatidylglycerol_P_synth"/>
</dbReference>
<keyword evidence="12" id="KW-0443">Lipid metabolism</keyword>
<evidence type="ECO:0000256" key="2">
    <source>
        <dbReference type="ARBA" id="ARBA00004651"/>
    </source>
</evidence>
<evidence type="ECO:0000256" key="13">
    <source>
        <dbReference type="ARBA" id="ARBA00023136"/>
    </source>
</evidence>
<dbReference type="PANTHER" id="PTHR14269">
    <property type="entry name" value="CDP-DIACYLGLYCEROL--GLYCEROL-3-PHOSPHATE 3-PHOSPHATIDYLTRANSFERASE-RELATED"/>
    <property type="match status" value="1"/>
</dbReference>
<sequence>MRILNLPNKITLSRILMVPIIVVLLYFENKYTCLLACAGFILASATDLVDGHIARRSNMVTSFGKFLDPLADKVLISSVLVMLVALNRVAAWITIVIICRELIITGLRAIASDEGVVIAADTFGKWKTILQMLALVPLVLHYPWFGINPVPLGQFLLYIAVALTVFSGVNYLHTFHRHWLGQQKTFGSSD</sequence>
<comment type="similarity">
    <text evidence="4 18">Belongs to the CDP-alcohol phosphatidyltransferase class-I family.</text>
</comment>
<dbReference type="FunFam" id="1.20.120.1760:FF:000004">
    <property type="entry name" value="CDP-diacylglycerol--glycerol-3-phosphate 3-phosphatidyltransferase"/>
    <property type="match status" value="1"/>
</dbReference>
<comment type="subcellular location">
    <subcellularLocation>
        <location evidence="2">Cell membrane</location>
        <topology evidence="2">Multi-pass membrane protein</topology>
    </subcellularLocation>
</comment>
<keyword evidence="8" id="KW-0444">Lipid biosynthesis</keyword>
<dbReference type="AlphaFoldDB" id="A0A212J3T5"/>
<keyword evidence="11 19" id="KW-1133">Transmembrane helix</keyword>
<dbReference type="Pfam" id="PF01066">
    <property type="entry name" value="CDP-OH_P_transf"/>
    <property type="match status" value="1"/>
</dbReference>
<feature type="transmembrane region" description="Helical" evidence="19">
    <location>
        <begin position="129"/>
        <end position="147"/>
    </location>
</feature>
<evidence type="ECO:0000256" key="1">
    <source>
        <dbReference type="ARBA" id="ARBA00003973"/>
    </source>
</evidence>
<evidence type="ECO:0000256" key="17">
    <source>
        <dbReference type="NCBIfam" id="TIGR00560"/>
    </source>
</evidence>
<evidence type="ECO:0000256" key="5">
    <source>
        <dbReference type="ARBA" id="ARBA00013170"/>
    </source>
</evidence>
<keyword evidence="7" id="KW-1003">Cell membrane</keyword>
<evidence type="ECO:0000256" key="7">
    <source>
        <dbReference type="ARBA" id="ARBA00022475"/>
    </source>
</evidence>
<dbReference type="InterPro" id="IPR050324">
    <property type="entry name" value="CDP-alcohol_PTase-I"/>
</dbReference>
<dbReference type="PIRSF" id="PIRSF000847">
    <property type="entry name" value="Phos_ph_gly_syn"/>
    <property type="match status" value="1"/>
</dbReference>
<evidence type="ECO:0000256" key="11">
    <source>
        <dbReference type="ARBA" id="ARBA00022989"/>
    </source>
</evidence>
<evidence type="ECO:0000256" key="15">
    <source>
        <dbReference type="ARBA" id="ARBA00023264"/>
    </source>
</evidence>
<evidence type="ECO:0000256" key="19">
    <source>
        <dbReference type="SAM" id="Phobius"/>
    </source>
</evidence>
<dbReference type="InterPro" id="IPR043130">
    <property type="entry name" value="CDP-OH_PTrfase_TM_dom"/>
</dbReference>
<evidence type="ECO:0000256" key="9">
    <source>
        <dbReference type="ARBA" id="ARBA00022679"/>
    </source>
</evidence>
<evidence type="ECO:0000256" key="6">
    <source>
        <dbReference type="ARBA" id="ARBA00014944"/>
    </source>
</evidence>
<keyword evidence="13 19" id="KW-0472">Membrane</keyword>
<dbReference type="InterPro" id="IPR048254">
    <property type="entry name" value="CDP_ALCOHOL_P_TRANSF_CS"/>
</dbReference>